<dbReference type="GO" id="GO:0005929">
    <property type="term" value="C:cilium"/>
    <property type="evidence" value="ECO:0007669"/>
    <property type="project" value="TreeGrafter"/>
</dbReference>
<keyword evidence="2" id="KW-0963">Cytoplasm</keyword>
<dbReference type="PANTHER" id="PTHR46630:SF1">
    <property type="entry name" value="TETRATRICOPEPTIDE REPEAT PROTEIN 29"/>
    <property type="match status" value="1"/>
</dbReference>
<evidence type="ECO:0000256" key="3">
    <source>
        <dbReference type="ARBA" id="ARBA00022737"/>
    </source>
</evidence>
<evidence type="ECO:0000313" key="6">
    <source>
        <dbReference type="EMBL" id="CAD9755339.1"/>
    </source>
</evidence>
<evidence type="ECO:0000256" key="1">
    <source>
        <dbReference type="ARBA" id="ARBA00004496"/>
    </source>
</evidence>
<dbReference type="SMART" id="SM00028">
    <property type="entry name" value="TPR"/>
    <property type="match status" value="2"/>
</dbReference>
<comment type="subcellular location">
    <subcellularLocation>
        <location evidence="1">Cytoplasm</location>
    </subcellularLocation>
</comment>
<dbReference type="PANTHER" id="PTHR46630">
    <property type="entry name" value="TETRATRICOPEPTIDE REPEAT PROTEIN 29"/>
    <property type="match status" value="1"/>
</dbReference>
<dbReference type="GO" id="GO:0005737">
    <property type="term" value="C:cytoplasm"/>
    <property type="evidence" value="ECO:0007669"/>
    <property type="project" value="UniProtKB-SubCell"/>
</dbReference>
<evidence type="ECO:0000256" key="5">
    <source>
        <dbReference type="ARBA" id="ARBA00040665"/>
    </source>
</evidence>
<evidence type="ECO:0000256" key="2">
    <source>
        <dbReference type="ARBA" id="ARBA00022490"/>
    </source>
</evidence>
<keyword evidence="3" id="KW-0677">Repeat</keyword>
<keyword evidence="4" id="KW-0802">TPR repeat</keyword>
<dbReference type="InterPro" id="IPR011990">
    <property type="entry name" value="TPR-like_helical_dom_sf"/>
</dbReference>
<dbReference type="EMBL" id="HBHP01009098">
    <property type="protein sequence ID" value="CAD9755339.1"/>
    <property type="molecule type" value="Transcribed_RNA"/>
</dbReference>
<dbReference type="Gene3D" id="1.25.40.10">
    <property type="entry name" value="Tetratricopeptide repeat domain"/>
    <property type="match status" value="1"/>
</dbReference>
<dbReference type="AlphaFoldDB" id="A0A7S2TKA9"/>
<proteinExistence type="predicted"/>
<dbReference type="Pfam" id="PF13181">
    <property type="entry name" value="TPR_8"/>
    <property type="match status" value="1"/>
</dbReference>
<accession>A0A7S2TKA9</accession>
<reference evidence="6" key="1">
    <citation type="submission" date="2021-01" db="EMBL/GenBank/DDBJ databases">
        <authorList>
            <person name="Corre E."/>
            <person name="Pelletier E."/>
            <person name="Niang G."/>
            <person name="Scheremetjew M."/>
            <person name="Finn R."/>
            <person name="Kale V."/>
            <person name="Holt S."/>
            <person name="Cochrane G."/>
            <person name="Meng A."/>
            <person name="Brown T."/>
            <person name="Cohen L."/>
        </authorList>
    </citation>
    <scope>NUCLEOTIDE SEQUENCE</scope>
    <source>
        <strain evidence="6">CCMP622</strain>
    </source>
</reference>
<gene>
    <name evidence="6" type="ORF">LSP00402_LOCUS5663</name>
</gene>
<dbReference type="InterPro" id="IPR051476">
    <property type="entry name" value="Bac_ResReg_Asp_Phosphatase"/>
</dbReference>
<evidence type="ECO:0000256" key="4">
    <source>
        <dbReference type="ARBA" id="ARBA00022803"/>
    </source>
</evidence>
<dbReference type="GO" id="GO:0003341">
    <property type="term" value="P:cilium movement"/>
    <property type="evidence" value="ECO:0007669"/>
    <property type="project" value="TreeGrafter"/>
</dbReference>
<sequence length="156" mass="16747">MGDSTGKSIAHTNLGIIYDLLKDLEGASGNHERALHHAIKAGDRHLQAIAVGHLGLAGCACKDYDTARACMEKYLELTSQLGEIEAREHALLHLGYIAKQQGDEKSAVTYYHAGLDSAKTSQNSSNIAKAKVQIGIIMGNTMLEDHMEKISAAFAT</sequence>
<organism evidence="6">
    <name type="scientific">Lotharella oceanica</name>
    <dbReference type="NCBI Taxonomy" id="641309"/>
    <lineage>
        <taxon>Eukaryota</taxon>
        <taxon>Sar</taxon>
        <taxon>Rhizaria</taxon>
        <taxon>Cercozoa</taxon>
        <taxon>Chlorarachniophyceae</taxon>
        <taxon>Lotharella</taxon>
    </lineage>
</organism>
<protein>
    <recommendedName>
        <fullName evidence="5">Tetratricopeptide repeat protein 29</fullName>
    </recommendedName>
</protein>
<dbReference type="InterPro" id="IPR019734">
    <property type="entry name" value="TPR_rpt"/>
</dbReference>
<name>A0A7S2TKA9_9EUKA</name>
<dbReference type="SUPFAM" id="SSF48452">
    <property type="entry name" value="TPR-like"/>
    <property type="match status" value="1"/>
</dbReference>